<feature type="transmembrane region" description="Helical" evidence="10">
    <location>
        <begin position="140"/>
        <end position="158"/>
    </location>
</feature>
<evidence type="ECO:0000256" key="4">
    <source>
        <dbReference type="ARBA" id="ARBA00022692"/>
    </source>
</evidence>
<dbReference type="CDD" id="cd20070">
    <property type="entry name" value="5TM_YidC_Alb3"/>
    <property type="match status" value="1"/>
</dbReference>
<dbReference type="GO" id="GO:0005886">
    <property type="term" value="C:plasma membrane"/>
    <property type="evidence" value="ECO:0007669"/>
    <property type="project" value="UniProtKB-SubCell"/>
</dbReference>
<dbReference type="InterPro" id="IPR001708">
    <property type="entry name" value="YidC/ALB3/OXA1/COX18"/>
</dbReference>
<comment type="subcellular location">
    <subcellularLocation>
        <location evidence="1">Cell membrane</location>
        <topology evidence="1">Multi-pass membrane protein</topology>
    </subcellularLocation>
    <subcellularLocation>
        <location evidence="9">Membrane</location>
        <topology evidence="9">Multi-pass membrane protein</topology>
    </subcellularLocation>
</comment>
<dbReference type="PANTHER" id="PTHR12428">
    <property type="entry name" value="OXA1"/>
    <property type="match status" value="1"/>
</dbReference>
<keyword evidence="6 10" id="KW-1133">Transmembrane helix</keyword>
<feature type="transmembrane region" description="Helical" evidence="10">
    <location>
        <begin position="196"/>
        <end position="216"/>
    </location>
</feature>
<proteinExistence type="inferred from homology"/>
<evidence type="ECO:0000313" key="13">
    <source>
        <dbReference type="Proteomes" id="UP000585258"/>
    </source>
</evidence>
<sequence>MLDFIVKPMTAIFQSLHSFIEQMGVTGGVSYVLAIFIFTLAIRLLILPLTIKGSKSNAKMQEIQPELKKIQEKYKGNPEKLQVESSKLMKDNKVSMLGGCIPSLLPLPILFALYYVFREIPNTGNVSFLWISDIFKADKYHILPVLAALGTYLPTILMTKSMPKNDSSPMNMGTMNIMMSGMMGVMAWNFQSILVMYWIIGGVIQLVQTYFVNYLPYQKKLALKTKEEALVVSEKVKKATPKTRKR</sequence>
<evidence type="ECO:0000256" key="1">
    <source>
        <dbReference type="ARBA" id="ARBA00004651"/>
    </source>
</evidence>
<protein>
    <submittedName>
        <fullName evidence="12">Membrane protein insertase YidC</fullName>
    </submittedName>
</protein>
<reference evidence="12 13" key="1">
    <citation type="submission" date="2020-08" db="EMBL/GenBank/DDBJ databases">
        <title>Clostridia isolated from Swiss meat.</title>
        <authorList>
            <person name="Wambui J."/>
            <person name="Stevens M.J.A."/>
            <person name="Stephan R."/>
        </authorList>
    </citation>
    <scope>NUCLEOTIDE SEQUENCE [LARGE SCALE GENOMIC DNA]</scope>
    <source>
        <strain evidence="12 13">CM001</strain>
    </source>
</reference>
<comment type="similarity">
    <text evidence="9">Belongs to the OXA1/ALB3/YidC family.</text>
</comment>
<keyword evidence="8" id="KW-0143">Chaperone</keyword>
<evidence type="ECO:0000256" key="5">
    <source>
        <dbReference type="ARBA" id="ARBA00022927"/>
    </source>
</evidence>
<gene>
    <name evidence="12" type="primary">yidC</name>
    <name evidence="12" type="ORF">H7E68_18805</name>
</gene>
<dbReference type="Proteomes" id="UP000585258">
    <property type="component" value="Unassembled WGS sequence"/>
</dbReference>
<evidence type="ECO:0000313" key="12">
    <source>
        <dbReference type="EMBL" id="MBB6716740.1"/>
    </source>
</evidence>
<feature type="transmembrane region" description="Helical" evidence="10">
    <location>
        <begin position="94"/>
        <end position="117"/>
    </location>
</feature>
<keyword evidence="7 10" id="KW-0472">Membrane</keyword>
<dbReference type="AlphaFoldDB" id="A0A7X0SFR9"/>
<evidence type="ECO:0000259" key="11">
    <source>
        <dbReference type="Pfam" id="PF02096"/>
    </source>
</evidence>
<evidence type="ECO:0000256" key="2">
    <source>
        <dbReference type="ARBA" id="ARBA00022448"/>
    </source>
</evidence>
<feature type="domain" description="Membrane insertase YidC/Oxa/ALB C-terminal" evidence="11">
    <location>
        <begin position="31"/>
        <end position="213"/>
    </location>
</feature>
<evidence type="ECO:0000256" key="7">
    <source>
        <dbReference type="ARBA" id="ARBA00023136"/>
    </source>
</evidence>
<comment type="caution">
    <text evidence="12">The sequence shown here is derived from an EMBL/GenBank/DDBJ whole genome shotgun (WGS) entry which is preliminary data.</text>
</comment>
<dbReference type="GO" id="GO:0015031">
    <property type="term" value="P:protein transport"/>
    <property type="evidence" value="ECO:0007669"/>
    <property type="project" value="UniProtKB-KW"/>
</dbReference>
<dbReference type="InterPro" id="IPR028055">
    <property type="entry name" value="YidC/Oxa/ALB_C"/>
</dbReference>
<feature type="transmembrane region" description="Helical" evidence="10">
    <location>
        <begin position="31"/>
        <end position="51"/>
    </location>
</feature>
<keyword evidence="3" id="KW-1003">Cell membrane</keyword>
<dbReference type="Pfam" id="PF02096">
    <property type="entry name" value="60KD_IMP"/>
    <property type="match status" value="1"/>
</dbReference>
<evidence type="ECO:0000256" key="6">
    <source>
        <dbReference type="ARBA" id="ARBA00022989"/>
    </source>
</evidence>
<dbReference type="NCBIfam" id="TIGR03592">
    <property type="entry name" value="yidC_oxa1_cterm"/>
    <property type="match status" value="1"/>
</dbReference>
<evidence type="ECO:0000256" key="9">
    <source>
        <dbReference type="RuleBase" id="RU003945"/>
    </source>
</evidence>
<dbReference type="RefSeq" id="WP_185165704.1">
    <property type="nucleotide sequence ID" value="NZ_JACKWY010000020.1"/>
</dbReference>
<dbReference type="EMBL" id="JACKWY010000020">
    <property type="protein sequence ID" value="MBB6716740.1"/>
    <property type="molecule type" value="Genomic_DNA"/>
</dbReference>
<dbReference type="InterPro" id="IPR047196">
    <property type="entry name" value="YidC_ALB_C"/>
</dbReference>
<keyword evidence="2" id="KW-0813">Transport</keyword>
<dbReference type="PRINTS" id="PR00701">
    <property type="entry name" value="60KDINNERMP"/>
</dbReference>
<evidence type="ECO:0000256" key="3">
    <source>
        <dbReference type="ARBA" id="ARBA00022475"/>
    </source>
</evidence>
<keyword evidence="4 9" id="KW-0812">Transmembrane</keyword>
<accession>A0A7X0SFR9</accession>
<dbReference type="PANTHER" id="PTHR12428:SF65">
    <property type="entry name" value="CYTOCHROME C OXIDASE ASSEMBLY PROTEIN COX18, MITOCHONDRIAL"/>
    <property type="match status" value="1"/>
</dbReference>
<keyword evidence="5" id="KW-0653">Protein transport</keyword>
<evidence type="ECO:0000256" key="10">
    <source>
        <dbReference type="SAM" id="Phobius"/>
    </source>
</evidence>
<dbReference type="GO" id="GO:0032977">
    <property type="term" value="F:membrane insertase activity"/>
    <property type="evidence" value="ECO:0007669"/>
    <property type="project" value="InterPro"/>
</dbReference>
<dbReference type="GO" id="GO:0051205">
    <property type="term" value="P:protein insertion into membrane"/>
    <property type="evidence" value="ECO:0007669"/>
    <property type="project" value="TreeGrafter"/>
</dbReference>
<organism evidence="12 13">
    <name type="scientific">Clostridium gasigenes</name>
    <dbReference type="NCBI Taxonomy" id="94869"/>
    <lineage>
        <taxon>Bacteria</taxon>
        <taxon>Bacillati</taxon>
        <taxon>Bacillota</taxon>
        <taxon>Clostridia</taxon>
        <taxon>Eubacteriales</taxon>
        <taxon>Clostridiaceae</taxon>
        <taxon>Clostridium</taxon>
    </lineage>
</organism>
<evidence type="ECO:0000256" key="8">
    <source>
        <dbReference type="ARBA" id="ARBA00023186"/>
    </source>
</evidence>
<name>A0A7X0SFR9_9CLOT</name>